<protein>
    <recommendedName>
        <fullName evidence="6">Helix-turn-helix transcriptional regulator</fullName>
    </recommendedName>
</protein>
<accession>A0A5M8QED6</accession>
<dbReference type="EMBL" id="JBGOGF010000002">
    <property type="protein sequence ID" value="MFA1770311.1"/>
    <property type="molecule type" value="Genomic_DNA"/>
</dbReference>
<evidence type="ECO:0008006" key="6">
    <source>
        <dbReference type="Google" id="ProtNLM"/>
    </source>
</evidence>
<dbReference type="GO" id="GO:0003677">
    <property type="term" value="F:DNA binding"/>
    <property type="evidence" value="ECO:0007669"/>
    <property type="project" value="InterPro"/>
</dbReference>
<dbReference type="EMBL" id="VKKZ01000020">
    <property type="protein sequence ID" value="KAA6434405.1"/>
    <property type="molecule type" value="Genomic_DNA"/>
</dbReference>
<dbReference type="RefSeq" id="WP_149098348.1">
    <property type="nucleotide sequence ID" value="NZ_BMMG01000003.1"/>
</dbReference>
<feature type="compositionally biased region" description="Polar residues" evidence="1">
    <location>
        <begin position="77"/>
        <end position="94"/>
    </location>
</feature>
<dbReference type="Proteomes" id="UP000323866">
    <property type="component" value="Unassembled WGS sequence"/>
</dbReference>
<evidence type="ECO:0000256" key="1">
    <source>
        <dbReference type="SAM" id="MobiDB-lite"/>
    </source>
</evidence>
<sequence length="143" mass="15407">MDLLTRITDLIHWADLGPTAFADEISVARPVMSHILSARNKASLEVVQKIIQRFPEVSPGWLITGEGEMLIDNSSRPLASAKRQGNQISIQSGKNEAGAEGKANLSDAADENPELGKEPKKTLVTVMLLYSDGSFDSYSPSPG</sequence>
<keyword evidence="5" id="KW-1185">Reference proteome</keyword>
<dbReference type="AlphaFoldDB" id="A0A5M8QED6"/>
<evidence type="ECO:0000313" key="4">
    <source>
        <dbReference type="Proteomes" id="UP000323866"/>
    </source>
</evidence>
<dbReference type="Proteomes" id="UP001570846">
    <property type="component" value="Unassembled WGS sequence"/>
</dbReference>
<feature type="region of interest" description="Disordered" evidence="1">
    <location>
        <begin position="77"/>
        <end position="119"/>
    </location>
</feature>
<evidence type="ECO:0000313" key="2">
    <source>
        <dbReference type="EMBL" id="KAA6434405.1"/>
    </source>
</evidence>
<gene>
    <name evidence="3" type="ORF">ACD591_03335</name>
    <name evidence="2" type="ORF">FOE74_09410</name>
</gene>
<comment type="caution">
    <text evidence="2">The sequence shown here is derived from an EMBL/GenBank/DDBJ whole genome shotgun (WGS) entry which is preliminary data.</text>
</comment>
<dbReference type="Gene3D" id="1.10.260.40">
    <property type="entry name" value="lambda repressor-like DNA-binding domains"/>
    <property type="match status" value="1"/>
</dbReference>
<proteinExistence type="predicted"/>
<reference evidence="3 5" key="3">
    <citation type="submission" date="2024-08" db="EMBL/GenBank/DDBJ databases">
        <authorList>
            <person name="Wei W."/>
        </authorList>
    </citation>
    <scope>NUCLEOTIDE SEQUENCE [LARGE SCALE GENOMIC DNA]</scope>
    <source>
        <strain evidence="3 5">XU2</strain>
    </source>
</reference>
<dbReference type="InterPro" id="IPR010982">
    <property type="entry name" value="Lambda_DNA-bd_dom_sf"/>
</dbReference>
<evidence type="ECO:0000313" key="3">
    <source>
        <dbReference type="EMBL" id="MFA1770311.1"/>
    </source>
</evidence>
<reference evidence="2 4" key="2">
    <citation type="submission" date="2019-09" db="EMBL/GenBank/DDBJ databases">
        <title>A bacterium isolated from glacier soil.</title>
        <authorList>
            <person name="Liu Q."/>
        </authorList>
    </citation>
    <scope>NUCLEOTIDE SEQUENCE [LARGE SCALE GENOMIC DNA]</scope>
    <source>
        <strain evidence="2 4">MDT1-10-3</strain>
    </source>
</reference>
<reference evidence="2 4" key="1">
    <citation type="submission" date="2019-07" db="EMBL/GenBank/DDBJ databases">
        <authorList>
            <person name="Qu J.-H."/>
        </authorList>
    </citation>
    <scope>NUCLEOTIDE SEQUENCE [LARGE SCALE GENOMIC DNA]</scope>
    <source>
        <strain evidence="2 4">MDT1-10-3</strain>
    </source>
</reference>
<dbReference type="OrthoDB" id="1034290at2"/>
<name>A0A5M8QED6_9BACT</name>
<organism evidence="2 4">
    <name type="scientific">Rufibacter glacialis</name>
    <dbReference type="NCBI Taxonomy" id="1259555"/>
    <lineage>
        <taxon>Bacteria</taxon>
        <taxon>Pseudomonadati</taxon>
        <taxon>Bacteroidota</taxon>
        <taxon>Cytophagia</taxon>
        <taxon>Cytophagales</taxon>
        <taxon>Hymenobacteraceae</taxon>
        <taxon>Rufibacter</taxon>
    </lineage>
</organism>
<evidence type="ECO:0000313" key="5">
    <source>
        <dbReference type="Proteomes" id="UP001570846"/>
    </source>
</evidence>